<keyword evidence="4" id="KW-0175">Coiled coil</keyword>
<evidence type="ECO:0000256" key="1">
    <source>
        <dbReference type="ARBA" id="ARBA00004613"/>
    </source>
</evidence>
<evidence type="ECO:0000256" key="5">
    <source>
        <dbReference type="ARBA" id="ARBA00023157"/>
    </source>
</evidence>
<keyword evidence="10" id="KW-1185">Reference proteome</keyword>
<evidence type="ECO:0000256" key="6">
    <source>
        <dbReference type="ARBA" id="ARBA00023180"/>
    </source>
</evidence>
<comment type="subcellular location">
    <subcellularLocation>
        <location evidence="1">Secreted</location>
    </subcellularLocation>
</comment>
<feature type="non-terminal residue" evidence="9">
    <location>
        <position position="491"/>
    </location>
</feature>
<gene>
    <name evidence="9" type="ORF">AM593_00033</name>
</gene>
<evidence type="ECO:0000256" key="7">
    <source>
        <dbReference type="SAM" id="SignalP"/>
    </source>
</evidence>
<name>A0A3L5TSE1_MYTGA</name>
<dbReference type="GO" id="GO:0005201">
    <property type="term" value="F:extracellular matrix structural constituent"/>
    <property type="evidence" value="ECO:0007669"/>
    <property type="project" value="TreeGrafter"/>
</dbReference>
<evidence type="ECO:0000259" key="8">
    <source>
        <dbReference type="PROSITE" id="PS51406"/>
    </source>
</evidence>
<sequence length="491" mass="57076">MVLVWAICLCICYAGSCASSIGSPLESSLQCSKYHFEEKVLEKLVRLELKMEMYEAKIKTWEYSIPTNLDKIDNAKRQTETFLDSMRDILQQEQTRLNGSFQETVENVYLKSESKVKSALDVLSYKIEEYNESQNRRENALELLRSSFRQEQKQFKQEQIRLNDSVQKTVENIHLQLEIKVENVTDSLSIQIGEFENKSENAIDLLKTSFLKEQEQFKQMKIRLNDSFQKTVESISHQAEIKVKNVLDSFSTKIGEYEKRSENALKLLHSTLLQEQQLFNNSLQATVENVRTQSERKIKSMLDSLSLKMNEFSESHSKRENTLELLQSKFIKEKERSNHSIHHMTNDIKDDLNNMNKTIKSIMSKLDVKECKDIVDVKSGIYTVSSLELPTLQLRCEDDKWTVIQKRYNGATEFYRNWEDYENGFGDLNGEFWLGNKIIALLTSIGTHELKINLEDWDGSKRYAIFKNFKIDGASDKYRLHISGYSGDAGN</sequence>
<evidence type="ECO:0000256" key="2">
    <source>
        <dbReference type="ARBA" id="ARBA00022525"/>
    </source>
</evidence>
<protein>
    <recommendedName>
        <fullName evidence="8">Fibrinogen C-terminal domain-containing protein</fullName>
    </recommendedName>
</protein>
<organism evidence="9 10">
    <name type="scientific">Mytilus galloprovincialis</name>
    <name type="common">Mediterranean mussel</name>
    <dbReference type="NCBI Taxonomy" id="29158"/>
    <lineage>
        <taxon>Eukaryota</taxon>
        <taxon>Metazoa</taxon>
        <taxon>Spiralia</taxon>
        <taxon>Lophotrochozoa</taxon>
        <taxon>Mollusca</taxon>
        <taxon>Bivalvia</taxon>
        <taxon>Autobranchia</taxon>
        <taxon>Pteriomorphia</taxon>
        <taxon>Mytilida</taxon>
        <taxon>Mytiloidea</taxon>
        <taxon>Mytilidae</taxon>
        <taxon>Mytilinae</taxon>
        <taxon>Mytilus</taxon>
    </lineage>
</organism>
<keyword evidence="6" id="KW-0325">Glycoprotein</keyword>
<dbReference type="InterPro" id="IPR036056">
    <property type="entry name" value="Fibrinogen-like_C"/>
</dbReference>
<dbReference type="InterPro" id="IPR002181">
    <property type="entry name" value="Fibrinogen_a/b/g_C_dom"/>
</dbReference>
<keyword evidence="5" id="KW-1015">Disulfide bond</keyword>
<keyword evidence="3 7" id="KW-0732">Signal</keyword>
<accession>A0A3L5TSE1</accession>
<dbReference type="InterPro" id="IPR037579">
    <property type="entry name" value="FIB_ANG-like"/>
</dbReference>
<evidence type="ECO:0000313" key="10">
    <source>
        <dbReference type="Proteomes" id="UP000266721"/>
    </source>
</evidence>
<dbReference type="EMBL" id="KV586407">
    <property type="protein sequence ID" value="OPL32851.1"/>
    <property type="molecule type" value="Genomic_DNA"/>
</dbReference>
<dbReference type="SMART" id="SM00186">
    <property type="entry name" value="FBG"/>
    <property type="match status" value="1"/>
</dbReference>
<dbReference type="PANTHER" id="PTHR47221">
    <property type="entry name" value="FIBRINOGEN ALPHA CHAIN"/>
    <property type="match status" value="1"/>
</dbReference>
<dbReference type="Gene3D" id="3.90.215.10">
    <property type="entry name" value="Gamma Fibrinogen, chain A, domain 1"/>
    <property type="match status" value="1"/>
</dbReference>
<dbReference type="Proteomes" id="UP000266721">
    <property type="component" value="Unassembled WGS sequence"/>
</dbReference>
<evidence type="ECO:0000256" key="4">
    <source>
        <dbReference type="ARBA" id="ARBA00023054"/>
    </source>
</evidence>
<feature type="non-terminal residue" evidence="9">
    <location>
        <position position="1"/>
    </location>
</feature>
<dbReference type="GO" id="GO:0030674">
    <property type="term" value="F:protein-macromolecule adaptor activity"/>
    <property type="evidence" value="ECO:0007669"/>
    <property type="project" value="TreeGrafter"/>
</dbReference>
<evidence type="ECO:0000313" key="9">
    <source>
        <dbReference type="EMBL" id="OPL32851.1"/>
    </source>
</evidence>
<dbReference type="Pfam" id="PF00147">
    <property type="entry name" value="Fibrinogen_C"/>
    <property type="match status" value="1"/>
</dbReference>
<dbReference type="SUPFAM" id="SSF56496">
    <property type="entry name" value="Fibrinogen C-terminal domain-like"/>
    <property type="match status" value="1"/>
</dbReference>
<feature type="domain" description="Fibrinogen C-terminal" evidence="8">
    <location>
        <begin position="362"/>
        <end position="491"/>
    </location>
</feature>
<comment type="caution">
    <text evidence="9">The sequence shown here is derived from an EMBL/GenBank/DDBJ whole genome shotgun (WGS) entry which is preliminary data.</text>
</comment>
<dbReference type="PANTHER" id="PTHR47221:SF6">
    <property type="entry name" value="FIBRINOGEN ALPHA CHAIN"/>
    <property type="match status" value="1"/>
</dbReference>
<evidence type="ECO:0000256" key="3">
    <source>
        <dbReference type="ARBA" id="ARBA00022729"/>
    </source>
</evidence>
<feature type="signal peptide" evidence="7">
    <location>
        <begin position="1"/>
        <end position="18"/>
    </location>
</feature>
<feature type="chain" id="PRO_5018223493" description="Fibrinogen C-terminal domain-containing protein" evidence="7">
    <location>
        <begin position="19"/>
        <end position="491"/>
    </location>
</feature>
<dbReference type="GO" id="GO:0005577">
    <property type="term" value="C:fibrinogen complex"/>
    <property type="evidence" value="ECO:0007669"/>
    <property type="project" value="TreeGrafter"/>
</dbReference>
<proteinExistence type="predicted"/>
<reference evidence="9 10" key="1">
    <citation type="journal article" date="2016" name="PLoS ONE">
        <title>A First Insight into the Genome of the Filter-Feeder Mussel Mytilus galloprovincialis.</title>
        <authorList>
            <person name="Murgarella M."/>
            <person name="Puiu D."/>
            <person name="Novoa B."/>
            <person name="Figueras A."/>
            <person name="Posada D."/>
            <person name="Canchaya C."/>
        </authorList>
    </citation>
    <scope>NUCLEOTIDE SEQUENCE [LARGE SCALE GENOMIC DNA]</scope>
    <source>
        <tissue evidence="9">Muscle</tissue>
    </source>
</reference>
<dbReference type="AlphaFoldDB" id="A0A3L5TSE1"/>
<dbReference type="PROSITE" id="PS51406">
    <property type="entry name" value="FIBRINOGEN_C_2"/>
    <property type="match status" value="1"/>
</dbReference>
<dbReference type="InterPro" id="IPR014716">
    <property type="entry name" value="Fibrinogen_a/b/g_C_1"/>
</dbReference>
<keyword evidence="2" id="KW-0964">Secreted</keyword>
<dbReference type="GO" id="GO:0034116">
    <property type="term" value="P:positive regulation of heterotypic cell-cell adhesion"/>
    <property type="evidence" value="ECO:0007669"/>
    <property type="project" value="TreeGrafter"/>
</dbReference>